<dbReference type="Proteomes" id="UP000292003">
    <property type="component" value="Unassembled WGS sequence"/>
</dbReference>
<keyword evidence="1" id="KW-0560">Oxidoreductase</keyword>
<evidence type="ECO:0000313" key="4">
    <source>
        <dbReference type="Proteomes" id="UP000292003"/>
    </source>
</evidence>
<comment type="caution">
    <text evidence="3">The sequence shown here is derived from an EMBL/GenBank/DDBJ whole genome shotgun (WGS) entry which is preliminary data.</text>
</comment>
<dbReference type="EMBL" id="SFCC01000003">
    <property type="protein sequence ID" value="RZQ64615.1"/>
    <property type="molecule type" value="Genomic_DNA"/>
</dbReference>
<dbReference type="SUPFAM" id="SSF51971">
    <property type="entry name" value="Nucleotide-binding domain"/>
    <property type="match status" value="1"/>
</dbReference>
<proteinExistence type="predicted"/>
<evidence type="ECO:0000313" key="3">
    <source>
        <dbReference type="EMBL" id="RZQ64615.1"/>
    </source>
</evidence>
<keyword evidence="4" id="KW-1185">Reference proteome</keyword>
<dbReference type="OrthoDB" id="9806257at2"/>
<dbReference type="RefSeq" id="WP_130474414.1">
    <property type="nucleotide sequence ID" value="NZ_SFCC01000003.1"/>
</dbReference>
<dbReference type="PANTHER" id="PTHR13847:SF289">
    <property type="entry name" value="GLYCINE OXIDASE"/>
    <property type="match status" value="1"/>
</dbReference>
<dbReference type="Pfam" id="PF01266">
    <property type="entry name" value="DAO"/>
    <property type="match status" value="1"/>
</dbReference>
<name>A0A4V2EMC8_9PSEU</name>
<accession>A0A4V2EMC8</accession>
<feature type="domain" description="FAD dependent oxidoreductase" evidence="2">
    <location>
        <begin position="14"/>
        <end position="401"/>
    </location>
</feature>
<dbReference type="Gene3D" id="3.30.9.10">
    <property type="entry name" value="D-Amino Acid Oxidase, subunit A, domain 2"/>
    <property type="match status" value="1"/>
</dbReference>
<gene>
    <name evidence="3" type="ORF">EWH70_06865</name>
</gene>
<dbReference type="InterPro" id="IPR006076">
    <property type="entry name" value="FAD-dep_OxRdtase"/>
</dbReference>
<dbReference type="Gene3D" id="3.50.50.60">
    <property type="entry name" value="FAD/NAD(P)-binding domain"/>
    <property type="match status" value="2"/>
</dbReference>
<evidence type="ECO:0000259" key="2">
    <source>
        <dbReference type="Pfam" id="PF01266"/>
    </source>
</evidence>
<organism evidence="3 4">
    <name type="scientific">Amycolatopsis suaedae</name>
    <dbReference type="NCBI Taxonomy" id="2510978"/>
    <lineage>
        <taxon>Bacteria</taxon>
        <taxon>Bacillati</taxon>
        <taxon>Actinomycetota</taxon>
        <taxon>Actinomycetes</taxon>
        <taxon>Pseudonocardiales</taxon>
        <taxon>Pseudonocardiaceae</taxon>
        <taxon>Amycolatopsis</taxon>
    </lineage>
</organism>
<dbReference type="AlphaFoldDB" id="A0A4V2EMC8"/>
<reference evidence="3 4" key="1">
    <citation type="submission" date="2019-02" db="EMBL/GenBank/DDBJ databases">
        <title>Draft genome sequence of Amycolatopsis sp. 8-3EHSu isolated from roots of Suaeda maritima.</title>
        <authorList>
            <person name="Duangmal K."/>
            <person name="Chantavorakit T."/>
        </authorList>
    </citation>
    <scope>NUCLEOTIDE SEQUENCE [LARGE SCALE GENOMIC DNA]</scope>
    <source>
        <strain evidence="3 4">8-3EHSu</strain>
    </source>
</reference>
<sequence>MNEVAGGTGPRTAIVVGAGIVGLSTAWFLQEHGVRVTVVDRTGVAAGASWGNAGWLSPGLAIPLNEPGVARTAVASLVRRDAPLHVPPAADPALWSFLLRFAAHCTWPAWRRVVTANLALNDESLDAFDALTRGGVATGMVDAPITAVFESAGHAAGLLAELRRFTAAGAAVDYTGLPAGELRAQLPQLSARAGAGVRLSGQRYADPARLTGALADSVRARGGTIRMGFDVRAVRAHPHAVTLESRAEGSLSANVAVLATGAWIGRLARRFGVRVPVRAGRGYSFTVPTAEPVPQPVYLPDIRVACTPHRDGMRVAGTMEFRGPDDPLDERRVRAIIRSATPFFGGVRWADRTDTWVGPRPVSGDGLALIGATEEPNVFVAGGHGMWGFTQGPATGRLLAEHIVTGKRPEALRPFDPVR</sequence>
<protein>
    <submittedName>
        <fullName evidence="3">FAD-dependent oxidoreductase</fullName>
    </submittedName>
</protein>
<dbReference type="GO" id="GO:0016491">
    <property type="term" value="F:oxidoreductase activity"/>
    <property type="evidence" value="ECO:0007669"/>
    <property type="project" value="UniProtKB-KW"/>
</dbReference>
<dbReference type="GO" id="GO:0005737">
    <property type="term" value="C:cytoplasm"/>
    <property type="evidence" value="ECO:0007669"/>
    <property type="project" value="TreeGrafter"/>
</dbReference>
<dbReference type="SUPFAM" id="SSF54373">
    <property type="entry name" value="FAD-linked reductases, C-terminal domain"/>
    <property type="match status" value="1"/>
</dbReference>
<evidence type="ECO:0000256" key="1">
    <source>
        <dbReference type="ARBA" id="ARBA00023002"/>
    </source>
</evidence>
<dbReference type="InterPro" id="IPR036188">
    <property type="entry name" value="FAD/NAD-bd_sf"/>
</dbReference>
<dbReference type="PANTHER" id="PTHR13847">
    <property type="entry name" value="SARCOSINE DEHYDROGENASE-RELATED"/>
    <property type="match status" value="1"/>
</dbReference>